<evidence type="ECO:0000256" key="1">
    <source>
        <dbReference type="SAM" id="SignalP"/>
    </source>
</evidence>
<dbReference type="InterPro" id="IPR050491">
    <property type="entry name" value="AmpC-like"/>
</dbReference>
<dbReference type="SUPFAM" id="SSF56601">
    <property type="entry name" value="beta-lactamase/transpeptidase-like"/>
    <property type="match status" value="1"/>
</dbReference>
<dbReference type="EC" id="3.1.1.103" evidence="3"/>
<evidence type="ECO:0000313" key="4">
    <source>
        <dbReference type="Proteomes" id="UP001582793"/>
    </source>
</evidence>
<dbReference type="EMBL" id="JBCGDC010000021">
    <property type="protein sequence ID" value="MFB6393390.1"/>
    <property type="molecule type" value="Genomic_DNA"/>
</dbReference>
<evidence type="ECO:0000259" key="2">
    <source>
        <dbReference type="Pfam" id="PF00144"/>
    </source>
</evidence>
<feature type="signal peptide" evidence="1">
    <location>
        <begin position="1"/>
        <end position="30"/>
    </location>
</feature>
<feature type="chain" id="PRO_5045768876" evidence="1">
    <location>
        <begin position="31"/>
        <end position="408"/>
    </location>
</feature>
<reference evidence="3 4" key="1">
    <citation type="submission" date="2024-04" db="EMBL/GenBank/DDBJ databases">
        <title>Polymorphospora sp. isolated from Baiyangdian Lake in Xiong'an New Area.</title>
        <authorList>
            <person name="Zhang X."/>
            <person name="Liu J."/>
        </authorList>
    </citation>
    <scope>NUCLEOTIDE SEQUENCE [LARGE SCALE GENOMIC DNA]</scope>
    <source>
        <strain evidence="3 4">2-325</strain>
    </source>
</reference>
<name>A0ABV5CN89_9ACTN</name>
<dbReference type="InterPro" id="IPR012338">
    <property type="entry name" value="Beta-lactam/transpept-like"/>
</dbReference>
<protein>
    <submittedName>
        <fullName evidence="3">Serine hydrolase domain-containing protein</fullName>
        <ecNumber evidence="3">3.1.1.103</ecNumber>
    </submittedName>
</protein>
<dbReference type="InterPro" id="IPR001466">
    <property type="entry name" value="Beta-lactam-related"/>
</dbReference>
<dbReference type="PANTHER" id="PTHR46825">
    <property type="entry name" value="D-ALANYL-D-ALANINE-CARBOXYPEPTIDASE/ENDOPEPTIDASE AMPH"/>
    <property type="match status" value="1"/>
</dbReference>
<evidence type="ECO:0000313" key="3">
    <source>
        <dbReference type="EMBL" id="MFB6393390.1"/>
    </source>
</evidence>
<gene>
    <name evidence="3" type="ORF">AAFH96_09765</name>
</gene>
<keyword evidence="4" id="KW-1185">Reference proteome</keyword>
<accession>A0ABV5CN89</accession>
<keyword evidence="1" id="KW-0732">Signal</keyword>
<feature type="domain" description="Beta-lactamase-related" evidence="2">
    <location>
        <begin position="47"/>
        <end position="332"/>
    </location>
</feature>
<sequence>MGNPYRKIFAAACAATLSVVLVATGSPAVAAPADDLQAGLDRITAAGMVGTFAEVRDGNGRWSRASGVADIDTNRKIRPTYQHRVGSITKTFTAVALLQLVGEGRLDLDAPVGRYLPDLGREGVTVRMLLNHTSGIGNYTNAIFATPEQLVAAQSKTFQPRELARVGLDMPATNAPGERFSYSNTNYILAGLILEKITRLPAALEISRRVIWPTGLWQTYFPGRTPRILLPHAKAYVPWTETELRDFSVFNMSWGWMVGDLVSTTSDLNKFYRALLTGKLLRPAELAEMQKTVPFVPEFPEAGGYGLGLYSNALPCGTVWGHDGQVFGHNAISLHSPDGTRQFTLMQNMTHYQLPGQPDPISQALVETLITALCGADSAGPATLRSEQPVRLFTPATDAAPKLTPATN</sequence>
<dbReference type="Pfam" id="PF00144">
    <property type="entry name" value="Beta-lactamase"/>
    <property type="match status" value="1"/>
</dbReference>
<dbReference type="PANTHER" id="PTHR46825:SF7">
    <property type="entry name" value="D-ALANYL-D-ALANINE CARBOXYPEPTIDASE"/>
    <property type="match status" value="1"/>
</dbReference>
<keyword evidence="3" id="KW-0378">Hydrolase</keyword>
<dbReference type="GO" id="GO:0016787">
    <property type="term" value="F:hydrolase activity"/>
    <property type="evidence" value="ECO:0007669"/>
    <property type="project" value="UniProtKB-KW"/>
</dbReference>
<dbReference type="RefSeq" id="WP_375733900.1">
    <property type="nucleotide sequence ID" value="NZ_JBCGDC010000021.1"/>
</dbReference>
<dbReference type="Proteomes" id="UP001582793">
    <property type="component" value="Unassembled WGS sequence"/>
</dbReference>
<proteinExistence type="predicted"/>
<organism evidence="3 4">
    <name type="scientific">Polymorphospora lycopeni</name>
    <dbReference type="NCBI Taxonomy" id="3140240"/>
    <lineage>
        <taxon>Bacteria</taxon>
        <taxon>Bacillati</taxon>
        <taxon>Actinomycetota</taxon>
        <taxon>Actinomycetes</taxon>
        <taxon>Micromonosporales</taxon>
        <taxon>Micromonosporaceae</taxon>
        <taxon>Polymorphospora</taxon>
    </lineage>
</organism>
<dbReference type="Gene3D" id="3.40.710.10">
    <property type="entry name" value="DD-peptidase/beta-lactamase superfamily"/>
    <property type="match status" value="1"/>
</dbReference>
<comment type="caution">
    <text evidence="3">The sequence shown here is derived from an EMBL/GenBank/DDBJ whole genome shotgun (WGS) entry which is preliminary data.</text>
</comment>